<dbReference type="InterPro" id="IPR012336">
    <property type="entry name" value="Thioredoxin-like_fold"/>
</dbReference>
<organism evidence="4 5">
    <name type="scientific">Exophiala bonariae</name>
    <dbReference type="NCBI Taxonomy" id="1690606"/>
    <lineage>
        <taxon>Eukaryota</taxon>
        <taxon>Fungi</taxon>
        <taxon>Dikarya</taxon>
        <taxon>Ascomycota</taxon>
        <taxon>Pezizomycotina</taxon>
        <taxon>Eurotiomycetes</taxon>
        <taxon>Chaetothyriomycetidae</taxon>
        <taxon>Chaetothyriales</taxon>
        <taxon>Herpotrichiellaceae</taxon>
        <taxon>Exophiala</taxon>
    </lineage>
</organism>
<evidence type="ECO:0000259" key="2">
    <source>
        <dbReference type="Pfam" id="PF17171"/>
    </source>
</evidence>
<feature type="compositionally biased region" description="Low complexity" evidence="1">
    <location>
        <begin position="16"/>
        <end position="32"/>
    </location>
</feature>
<dbReference type="Pfam" id="PF17171">
    <property type="entry name" value="GST_C_6"/>
    <property type="match status" value="1"/>
</dbReference>
<evidence type="ECO:0000259" key="3">
    <source>
        <dbReference type="Pfam" id="PF17172"/>
    </source>
</evidence>
<evidence type="ECO:0000256" key="1">
    <source>
        <dbReference type="SAM" id="MobiDB-lite"/>
    </source>
</evidence>
<feature type="domain" description="Metaxin glutathione S-transferase" evidence="2">
    <location>
        <begin position="246"/>
        <end position="312"/>
    </location>
</feature>
<feature type="region of interest" description="Disordered" evidence="1">
    <location>
        <begin position="1"/>
        <end position="32"/>
    </location>
</feature>
<proteinExistence type="predicted"/>
<feature type="domain" description="Thioredoxin-like fold" evidence="3">
    <location>
        <begin position="99"/>
        <end position="195"/>
    </location>
</feature>
<dbReference type="CDD" id="cd03193">
    <property type="entry name" value="GST_C_Metaxin"/>
    <property type="match status" value="1"/>
</dbReference>
<reference evidence="4 5" key="1">
    <citation type="submission" date="2023-08" db="EMBL/GenBank/DDBJ databases">
        <title>Black Yeasts Isolated from many extreme environments.</title>
        <authorList>
            <person name="Coleine C."/>
            <person name="Stajich J.E."/>
            <person name="Selbmann L."/>
        </authorList>
    </citation>
    <scope>NUCLEOTIDE SEQUENCE [LARGE SCALE GENOMIC DNA]</scope>
    <source>
        <strain evidence="4 5">CCFEE 5792</strain>
    </source>
</reference>
<dbReference type="Proteomes" id="UP001358417">
    <property type="component" value="Unassembled WGS sequence"/>
</dbReference>
<dbReference type="Pfam" id="PF17172">
    <property type="entry name" value="GST_N_4"/>
    <property type="match status" value="1"/>
</dbReference>
<dbReference type="EMBL" id="JAVRRD010000040">
    <property type="protein sequence ID" value="KAK5045100.1"/>
    <property type="molecule type" value="Genomic_DNA"/>
</dbReference>
<name>A0AAV9MXM7_9EURO</name>
<dbReference type="InterPro" id="IPR050931">
    <property type="entry name" value="Mito_Protein_Transport_Metaxin"/>
</dbReference>
<dbReference type="GO" id="GO:0007005">
    <property type="term" value="P:mitochondrion organization"/>
    <property type="evidence" value="ECO:0007669"/>
    <property type="project" value="TreeGrafter"/>
</dbReference>
<comment type="caution">
    <text evidence="4">The sequence shown here is derived from an EMBL/GenBank/DDBJ whole genome shotgun (WGS) entry which is preliminary data.</text>
</comment>
<dbReference type="InterPro" id="IPR033468">
    <property type="entry name" value="Metaxin_GST"/>
</dbReference>
<dbReference type="CDD" id="cd03054">
    <property type="entry name" value="GST_N_Metaxin"/>
    <property type="match status" value="1"/>
</dbReference>
<dbReference type="PANTHER" id="PTHR12289">
    <property type="entry name" value="METAXIN RELATED"/>
    <property type="match status" value="1"/>
</dbReference>
<evidence type="ECO:0000313" key="4">
    <source>
        <dbReference type="EMBL" id="KAK5045100.1"/>
    </source>
</evidence>
<sequence>MTDSKTKPSVTKSRTKSMSTASAASASAPVAASALSKQQSGHPWFSLPAPLRHLFDRFPLVTYPANLLPQRTPSIRNENVLYIFQKADPKSRDAPSYNPSCLKWQAYLKFNGIPLHTRPSNNHASPSGALPFLLPATKESQRPPSPVPANRIPRWVVSQGGKEDATHPRQDAYTALIDHNIRAAWLYYLYLDQDNFQNVAWPMYVASTSSTATVRSSLGRQLQSAAREELFKTNTIIDPGHLYNQANNAFRALSVLLGDDKFFFGQTTPGLFDASFFAYAQIILDDDLAWANTSLKLELLKHKNLVHHRDRLIRGFFRLSRDRTDNVVIVPQP</sequence>
<dbReference type="GeneID" id="89978406"/>
<protein>
    <recommendedName>
        <fullName evidence="6">Mitochondrial outer membrane protein (Sam35)</fullName>
    </recommendedName>
</protein>
<dbReference type="GO" id="GO:0001401">
    <property type="term" value="C:SAM complex"/>
    <property type="evidence" value="ECO:0007669"/>
    <property type="project" value="TreeGrafter"/>
</dbReference>
<gene>
    <name evidence="4" type="ORF">LTR84_010248</name>
</gene>
<dbReference type="PANTHER" id="PTHR12289:SF44">
    <property type="entry name" value="OUTER MEMBRANE PROTEIN (SAM35), PUTATIVE (AFU_ORTHOLOGUE AFUA_1G13180)-RELATED"/>
    <property type="match status" value="1"/>
</dbReference>
<evidence type="ECO:0000313" key="5">
    <source>
        <dbReference type="Proteomes" id="UP001358417"/>
    </source>
</evidence>
<dbReference type="AlphaFoldDB" id="A0AAV9MXM7"/>
<keyword evidence="5" id="KW-1185">Reference proteome</keyword>
<evidence type="ECO:0008006" key="6">
    <source>
        <dbReference type="Google" id="ProtNLM"/>
    </source>
</evidence>
<dbReference type="RefSeq" id="XP_064700739.1">
    <property type="nucleotide sequence ID" value="XM_064853785.1"/>
</dbReference>
<accession>A0AAV9MXM7</accession>